<reference evidence="1 2" key="1">
    <citation type="submission" date="2015-02" db="EMBL/GenBank/DDBJ databases">
        <title>Draft genome sequences of ten Microbacterium spp. with emphasis on heavy metal contaminated environments.</title>
        <authorList>
            <person name="Corretto E."/>
        </authorList>
    </citation>
    <scope>NUCLEOTIDE SEQUENCE [LARGE SCALE GENOMIC DNA]</scope>
    <source>
        <strain evidence="1 2">DSM 12966</strain>
    </source>
</reference>
<accession>A0A0F0KRN7</accession>
<dbReference type="PATRIC" id="fig|104336.4.peg.1116"/>
<comment type="caution">
    <text evidence="1">The sequence shown here is derived from an EMBL/GenBank/DDBJ whole genome shotgun (WGS) entry which is preliminary data.</text>
</comment>
<evidence type="ECO:0000313" key="1">
    <source>
        <dbReference type="EMBL" id="KJL23149.1"/>
    </source>
</evidence>
<dbReference type="Proteomes" id="UP000033572">
    <property type="component" value="Unassembled WGS sequence"/>
</dbReference>
<protein>
    <recommendedName>
        <fullName evidence="3">Restriction endonuclease type IV Mrr domain-containing protein</fullName>
    </recommendedName>
</protein>
<dbReference type="GeneID" id="94444977"/>
<name>A0A0F0KRN7_9MICO</name>
<sequence>MTHVQRVSGYFNLGVEQGGLDFVDVDVHGDVPVYIDPTAIRVQSGDWVEACAHGLYTFFDELLAAIRADDLPKIKELIYPLSEPNETHLGVSKGLSKGRSLGSRKRADQLVAALRRSRAIKSGLIEDLEDTVLFVDGIGKDILSDITTCVIRAQLIEYTVNQSKFHNIPLQTQHPGRYWDSAQRRWDEGYFDLPRGPQGLLLLVPKAIVRLHPTYEKGQFYRGFLRPYFEDSELNRGVASEFVKLVRAGKKNARLKVKKGLLDEHLGTTKAKIAENAEAFPEAMQEYRGEKATEAQVPLSLQSLAARTGTPQPSLRELYEEIKAIQPGKPGATAYHRAVAAFLTALFTGSLGNQRLEVTLHGVKRIDITYDNVAGDGLFRWFGLHRAAASIPVECKNYFDDPANPELDQIAMRLSPTRGEIGFLVCRTVRNKQRLLDRCRSAAVDSHGFVIALDDLDLLQLLEEYEAAEDDPSLPQRQFAVIRGRFDELTGVTPTR</sequence>
<evidence type="ECO:0000313" key="2">
    <source>
        <dbReference type="Proteomes" id="UP000033572"/>
    </source>
</evidence>
<proteinExistence type="predicted"/>
<dbReference type="AlphaFoldDB" id="A0A0F0KRN7"/>
<organism evidence="1 2">
    <name type="scientific">Microbacterium foliorum</name>
    <dbReference type="NCBI Taxonomy" id="104336"/>
    <lineage>
        <taxon>Bacteria</taxon>
        <taxon>Bacillati</taxon>
        <taxon>Actinomycetota</taxon>
        <taxon>Actinomycetes</taxon>
        <taxon>Micrococcales</taxon>
        <taxon>Microbacteriaceae</taxon>
        <taxon>Microbacterium</taxon>
    </lineage>
</organism>
<gene>
    <name evidence="1" type="ORF">RN50_01087</name>
</gene>
<evidence type="ECO:0008006" key="3">
    <source>
        <dbReference type="Google" id="ProtNLM"/>
    </source>
</evidence>
<dbReference type="EMBL" id="JYIU01000036">
    <property type="protein sequence ID" value="KJL23149.1"/>
    <property type="molecule type" value="Genomic_DNA"/>
</dbReference>
<keyword evidence="2" id="KW-1185">Reference proteome</keyword>
<dbReference type="RefSeq" id="WP_162829122.1">
    <property type="nucleotide sequence ID" value="NZ_CP031425.1"/>
</dbReference>